<name>A0A841H7A3_9BACT</name>
<dbReference type="EMBL" id="JACHIA010000030">
    <property type="protein sequence ID" value="MBB6073823.1"/>
    <property type="molecule type" value="Genomic_DNA"/>
</dbReference>
<organism evidence="1 2">
    <name type="scientific">Longimicrobium terrae</name>
    <dbReference type="NCBI Taxonomy" id="1639882"/>
    <lineage>
        <taxon>Bacteria</taxon>
        <taxon>Pseudomonadati</taxon>
        <taxon>Gemmatimonadota</taxon>
        <taxon>Longimicrobiia</taxon>
        <taxon>Longimicrobiales</taxon>
        <taxon>Longimicrobiaceae</taxon>
        <taxon>Longimicrobium</taxon>
    </lineage>
</organism>
<protein>
    <submittedName>
        <fullName evidence="1">Uncharacterized protein (TIGR04255 family)</fullName>
    </submittedName>
</protein>
<keyword evidence="2" id="KW-1185">Reference proteome</keyword>
<dbReference type="InterPro" id="IPR026349">
    <property type="entry name" value="CHP04255"/>
</dbReference>
<dbReference type="NCBIfam" id="TIGR04255">
    <property type="entry name" value="sporadTIGR04255"/>
    <property type="match status" value="1"/>
</dbReference>
<sequence>MEVFANAPVVEAILSFQFGPVDNLSDSLRYFADALSGSFARPVERQEKLFPSGYRTTYTIESLDGLCQIRVGRNSFSFHRLPPYSTWADLEAGARATWTEFVRHYAPELINGVSLRYVNHIQLPGGKLADYFRLLPQVPKAIDTGSDDFLMRIVLRDPAVPAVAEVTQLLMPGRENLSPVIVFDIDVSIAGGEYADPDGAELWDAVARLREYKNRLFFSSITPEARELFR</sequence>
<comment type="caution">
    <text evidence="1">The sequence shown here is derived from an EMBL/GenBank/DDBJ whole genome shotgun (WGS) entry which is preliminary data.</text>
</comment>
<evidence type="ECO:0000313" key="2">
    <source>
        <dbReference type="Proteomes" id="UP000582837"/>
    </source>
</evidence>
<dbReference type="AlphaFoldDB" id="A0A841H7A3"/>
<accession>A0A841H7A3</accession>
<reference evidence="1 2" key="1">
    <citation type="submission" date="2020-08" db="EMBL/GenBank/DDBJ databases">
        <title>Genomic Encyclopedia of Type Strains, Phase IV (KMG-IV): sequencing the most valuable type-strain genomes for metagenomic binning, comparative biology and taxonomic classification.</title>
        <authorList>
            <person name="Goeker M."/>
        </authorList>
    </citation>
    <scope>NUCLEOTIDE SEQUENCE [LARGE SCALE GENOMIC DNA]</scope>
    <source>
        <strain evidence="1 2">DSM 29007</strain>
    </source>
</reference>
<evidence type="ECO:0000313" key="1">
    <source>
        <dbReference type="EMBL" id="MBB6073823.1"/>
    </source>
</evidence>
<proteinExistence type="predicted"/>
<gene>
    <name evidence="1" type="ORF">HNQ61_005501</name>
</gene>
<dbReference type="Proteomes" id="UP000582837">
    <property type="component" value="Unassembled WGS sequence"/>
</dbReference>
<dbReference type="RefSeq" id="WP_170040228.1">
    <property type="nucleotide sequence ID" value="NZ_JABDTL010000002.1"/>
</dbReference>